<proteinExistence type="predicted"/>
<reference evidence="4" key="1">
    <citation type="journal article" date="2019" name="Int. J. Syst. Evol. Microbiol.">
        <title>The Global Catalogue of Microorganisms (GCM) 10K type strain sequencing project: providing services to taxonomists for standard genome sequencing and annotation.</title>
        <authorList>
            <consortium name="The Broad Institute Genomics Platform"/>
            <consortium name="The Broad Institute Genome Sequencing Center for Infectious Disease"/>
            <person name="Wu L."/>
            <person name="Ma J."/>
        </authorList>
    </citation>
    <scope>NUCLEOTIDE SEQUENCE [LARGE SCALE GENOMIC DNA]</scope>
    <source>
        <strain evidence="4">CCUG 55995</strain>
    </source>
</reference>
<dbReference type="Pfam" id="PF00072">
    <property type="entry name" value="Response_reg"/>
    <property type="match status" value="1"/>
</dbReference>
<dbReference type="CDD" id="cd17557">
    <property type="entry name" value="REC_Rcp-like"/>
    <property type="match status" value="1"/>
</dbReference>
<keyword evidence="4" id="KW-1185">Reference proteome</keyword>
<dbReference type="PANTHER" id="PTHR44520">
    <property type="entry name" value="RESPONSE REGULATOR RCP1-RELATED"/>
    <property type="match status" value="1"/>
</dbReference>
<evidence type="ECO:0000256" key="1">
    <source>
        <dbReference type="PROSITE-ProRule" id="PRU00169"/>
    </source>
</evidence>
<feature type="modified residue" description="4-aspartylphosphate" evidence="1">
    <location>
        <position position="78"/>
    </location>
</feature>
<evidence type="ECO:0000313" key="3">
    <source>
        <dbReference type="EMBL" id="MFC4639226.1"/>
    </source>
</evidence>
<dbReference type="InterPro" id="IPR001789">
    <property type="entry name" value="Sig_transdc_resp-reg_receiver"/>
</dbReference>
<dbReference type="SUPFAM" id="SSF52172">
    <property type="entry name" value="CheY-like"/>
    <property type="match status" value="1"/>
</dbReference>
<protein>
    <submittedName>
        <fullName evidence="3">Response regulator</fullName>
    </submittedName>
</protein>
<dbReference type="PANTHER" id="PTHR44520:SF2">
    <property type="entry name" value="RESPONSE REGULATOR RCP1"/>
    <property type="match status" value="1"/>
</dbReference>
<keyword evidence="1" id="KW-0597">Phosphoprotein</keyword>
<dbReference type="PROSITE" id="PS50110">
    <property type="entry name" value="RESPONSE_REGULATORY"/>
    <property type="match status" value="1"/>
</dbReference>
<dbReference type="InterPro" id="IPR052893">
    <property type="entry name" value="TCS_response_regulator"/>
</dbReference>
<comment type="caution">
    <text evidence="3">The sequence shown here is derived from an EMBL/GenBank/DDBJ whole genome shotgun (WGS) entry which is preliminary data.</text>
</comment>
<dbReference type="InterPro" id="IPR011006">
    <property type="entry name" value="CheY-like_superfamily"/>
</dbReference>
<feature type="domain" description="Response regulatory" evidence="2">
    <location>
        <begin position="18"/>
        <end position="143"/>
    </location>
</feature>
<organism evidence="3 4">
    <name type="scientific">Deinococcus hohokamensis</name>
    <dbReference type="NCBI Taxonomy" id="309883"/>
    <lineage>
        <taxon>Bacteria</taxon>
        <taxon>Thermotogati</taxon>
        <taxon>Deinococcota</taxon>
        <taxon>Deinococci</taxon>
        <taxon>Deinococcales</taxon>
        <taxon>Deinococcaceae</taxon>
        <taxon>Deinococcus</taxon>
    </lineage>
</organism>
<evidence type="ECO:0000259" key="2">
    <source>
        <dbReference type="PROSITE" id="PS50110"/>
    </source>
</evidence>
<gene>
    <name evidence="3" type="ORF">ACFO0D_12865</name>
</gene>
<evidence type="ECO:0000313" key="4">
    <source>
        <dbReference type="Proteomes" id="UP001595952"/>
    </source>
</evidence>
<dbReference type="Gene3D" id="3.40.50.2300">
    <property type="match status" value="1"/>
</dbReference>
<dbReference type="EMBL" id="JBHSEI010000009">
    <property type="protein sequence ID" value="MFC4639226.1"/>
    <property type="molecule type" value="Genomic_DNA"/>
</dbReference>
<sequence length="169" mass="18155">MIHSSVPETAASSSPAPHILVVDDSDFDVELTLLALDVSGLRCEVSVAVDGKDALDFLHGRGRHASRPAGLPTLMLLDLNMPGLSGREVLRSVKSDPDLCRIHVMVLTTSNLAEDRAACTLADDYVVKPLDLTLFVREVAEHVQTVLKAAEQKTAGAASQEHRSGDCFR</sequence>
<name>A0ABV9ICE2_9DEIO</name>
<accession>A0ABV9ICE2</accession>
<dbReference type="Proteomes" id="UP001595952">
    <property type="component" value="Unassembled WGS sequence"/>
</dbReference>
<dbReference type="SMART" id="SM00448">
    <property type="entry name" value="REC"/>
    <property type="match status" value="1"/>
</dbReference>
<dbReference type="RefSeq" id="WP_380062226.1">
    <property type="nucleotide sequence ID" value="NZ_JBHSEI010000009.1"/>
</dbReference>